<dbReference type="NCBIfam" id="TIGR03641">
    <property type="entry name" value="cas1_HMARI"/>
    <property type="match status" value="1"/>
</dbReference>
<dbReference type="GO" id="GO:0051607">
    <property type="term" value="P:defense response to virus"/>
    <property type="evidence" value="ECO:0007669"/>
    <property type="project" value="UniProtKB-UniRule"/>
</dbReference>
<dbReference type="CDD" id="cd09722">
    <property type="entry name" value="Cas1_I-B"/>
    <property type="match status" value="1"/>
</dbReference>
<organism evidence="10 11">
    <name type="scientific">Archaeoglobus fulgidus DSM 8774</name>
    <dbReference type="NCBI Taxonomy" id="1344584"/>
    <lineage>
        <taxon>Archaea</taxon>
        <taxon>Methanobacteriati</taxon>
        <taxon>Methanobacteriota</taxon>
        <taxon>Archaeoglobi</taxon>
        <taxon>Archaeoglobales</taxon>
        <taxon>Archaeoglobaceae</taxon>
        <taxon>Archaeoglobus</taxon>
    </lineage>
</organism>
<evidence type="ECO:0000256" key="8">
    <source>
        <dbReference type="ARBA" id="ARBA00023211"/>
    </source>
</evidence>
<comment type="similarity">
    <text evidence="9">Belongs to the CRISPR-associated endonuclease Cas1 family.</text>
</comment>
<evidence type="ECO:0000256" key="1">
    <source>
        <dbReference type="ARBA" id="ARBA00022722"/>
    </source>
</evidence>
<dbReference type="InterPro" id="IPR002729">
    <property type="entry name" value="CRISPR-assoc_Cas1"/>
</dbReference>
<keyword evidence="8 9" id="KW-0464">Manganese</keyword>
<evidence type="ECO:0000256" key="4">
    <source>
        <dbReference type="ARBA" id="ARBA00022801"/>
    </source>
</evidence>
<feature type="binding site" evidence="9">
    <location>
        <position position="150"/>
    </location>
    <ligand>
        <name>Mn(2+)</name>
        <dbReference type="ChEBI" id="CHEBI:29035"/>
    </ligand>
</feature>
<dbReference type="PANTHER" id="PTHR43219">
    <property type="entry name" value="CRISPR-ASSOCIATED ENDONUCLEASE CAS1"/>
    <property type="match status" value="1"/>
</dbReference>
<keyword evidence="4 9" id="KW-0378">Hydrolase</keyword>
<evidence type="ECO:0000256" key="6">
    <source>
        <dbReference type="ARBA" id="ARBA00023118"/>
    </source>
</evidence>
<keyword evidence="6 9" id="KW-0051">Antiviral defense</keyword>
<dbReference type="EC" id="3.1.-.-" evidence="9"/>
<dbReference type="InterPro" id="IPR042206">
    <property type="entry name" value="CRISPR-assoc_Cas1_C"/>
</dbReference>
<keyword evidence="3 9" id="KW-0255">Endonuclease</keyword>
<evidence type="ECO:0000256" key="5">
    <source>
        <dbReference type="ARBA" id="ARBA00022842"/>
    </source>
</evidence>
<dbReference type="RefSeq" id="WP_010879922.1">
    <property type="nucleotide sequence ID" value="NZ_CP006577.1"/>
</dbReference>
<dbReference type="InterPro" id="IPR019858">
    <property type="entry name" value="CRISPR-assoc_Cas1_HMARI/TNEAP"/>
</dbReference>
<protein>
    <recommendedName>
        <fullName evidence="9">CRISPR-associated endonuclease Cas1</fullName>
        <ecNumber evidence="9">3.1.-.-</ecNumber>
    </recommendedName>
</protein>
<evidence type="ECO:0000256" key="2">
    <source>
        <dbReference type="ARBA" id="ARBA00022723"/>
    </source>
</evidence>
<feature type="binding site" evidence="9">
    <location>
        <position position="214"/>
    </location>
    <ligand>
        <name>Mn(2+)</name>
        <dbReference type="ChEBI" id="CHEBI:29035"/>
    </ligand>
</feature>
<evidence type="ECO:0000313" key="11">
    <source>
        <dbReference type="Proteomes" id="UP000028501"/>
    </source>
</evidence>
<keyword evidence="7 9" id="KW-0238">DNA-binding</keyword>
<evidence type="ECO:0000256" key="7">
    <source>
        <dbReference type="ARBA" id="ARBA00023125"/>
    </source>
</evidence>
<evidence type="ECO:0000256" key="9">
    <source>
        <dbReference type="HAMAP-Rule" id="MF_01470"/>
    </source>
</evidence>
<dbReference type="GO" id="GO:0003677">
    <property type="term" value="F:DNA binding"/>
    <property type="evidence" value="ECO:0007669"/>
    <property type="project" value="UniProtKB-KW"/>
</dbReference>
<dbReference type="EMBL" id="CP006577">
    <property type="protein sequence ID" value="AIG99402.1"/>
    <property type="molecule type" value="Genomic_DNA"/>
</dbReference>
<dbReference type="NCBIfam" id="TIGR00287">
    <property type="entry name" value="cas1"/>
    <property type="match status" value="1"/>
</dbReference>
<name>A0A075WHY5_ARCFL</name>
<dbReference type="SMR" id="A0A075WHY5"/>
<sequence length="322" mass="37261">MRKKNYYLVSDGKLRRHENTIYFENEDGKRPIPINSIYAIYALGSLSITSKAISLLAKEGVCIHFFNRYGYYIGSFYPRESLVSGEVVLRQAEHHLDSEKRLHLARAFVEGAILNMARVLKKAEQDDSDVIASLQHLSSAKSIVELMGAEAAARNAYYTKFDEILKNFEFGKRSRMPPENEVNAMISFGNSLLYSAVLSEIYHTQLNPAISYLHEPSERRFSLALDIAELFKPVIVDRLIFYLVNNGIVTESDFDSRLGGILLSEEGKKKFVRHFNERLEKTVKHRKLNRKVSYQRLIRLECYKLVKHFTAVEKYSPFVMWW</sequence>
<dbReference type="GO" id="GO:0043571">
    <property type="term" value="P:maintenance of CRISPR repeat elements"/>
    <property type="evidence" value="ECO:0007669"/>
    <property type="project" value="UniProtKB-UniRule"/>
</dbReference>
<dbReference type="Pfam" id="PF01867">
    <property type="entry name" value="Cas_Cas1"/>
    <property type="match status" value="1"/>
</dbReference>
<keyword evidence="5 9" id="KW-0460">Magnesium</keyword>
<dbReference type="GO" id="GO:0004520">
    <property type="term" value="F:DNA endonuclease activity"/>
    <property type="evidence" value="ECO:0007669"/>
    <property type="project" value="InterPro"/>
</dbReference>
<dbReference type="HOGENOM" id="CLU_052779_2_0_2"/>
<feature type="binding site" evidence="9">
    <location>
        <position position="229"/>
    </location>
    <ligand>
        <name>Mn(2+)</name>
        <dbReference type="ChEBI" id="CHEBI:29035"/>
    </ligand>
</feature>
<comment type="function">
    <text evidence="9">CRISPR (clustered regularly interspaced short palindromic repeat), is an adaptive immune system that provides protection against mobile genetic elements (viruses, transposable elements and conjugative plasmids). CRISPR clusters contain spacers, sequences complementary to antecedent mobile elements, and target invading nucleic acids. CRISPR clusters are transcribed and processed into CRISPR RNA (crRNA). Acts as a dsDNA endonuclease. Involved in the integration of spacer DNA into the CRISPR cassette.</text>
</comment>
<dbReference type="Gene3D" id="1.20.120.920">
    <property type="entry name" value="CRISPR-associated endonuclease Cas1, C-terminal domain"/>
    <property type="match status" value="1"/>
</dbReference>
<dbReference type="GO" id="GO:0046872">
    <property type="term" value="F:metal ion binding"/>
    <property type="evidence" value="ECO:0007669"/>
    <property type="project" value="UniProtKB-UniRule"/>
</dbReference>
<dbReference type="HAMAP" id="MF_01470">
    <property type="entry name" value="Cas1"/>
    <property type="match status" value="1"/>
</dbReference>
<evidence type="ECO:0000313" key="10">
    <source>
        <dbReference type="EMBL" id="AIG99402.1"/>
    </source>
</evidence>
<dbReference type="Proteomes" id="UP000028501">
    <property type="component" value="Chromosome"/>
</dbReference>
<dbReference type="AlphaFoldDB" id="A0A075WHY5"/>
<evidence type="ECO:0000256" key="3">
    <source>
        <dbReference type="ARBA" id="ARBA00022759"/>
    </source>
</evidence>
<comment type="cofactor">
    <cofactor evidence="9">
        <name>Mg(2+)</name>
        <dbReference type="ChEBI" id="CHEBI:18420"/>
    </cofactor>
    <cofactor evidence="9">
        <name>Mn(2+)</name>
        <dbReference type="ChEBI" id="CHEBI:29035"/>
    </cofactor>
</comment>
<dbReference type="GeneID" id="24796159"/>
<dbReference type="KEGG" id="afg:AFULGI_00027000"/>
<dbReference type="PANTHER" id="PTHR43219:SF2">
    <property type="entry name" value="CRISPR-ASSOCIATED ENDONUCLEASE CAS1"/>
    <property type="match status" value="1"/>
</dbReference>
<dbReference type="InterPro" id="IPR042211">
    <property type="entry name" value="CRISPR-assoc_Cas1_N"/>
</dbReference>
<keyword evidence="2 9" id="KW-0479">Metal-binding</keyword>
<reference evidence="10 11" key="1">
    <citation type="submission" date="2013-07" db="EMBL/GenBank/DDBJ databases">
        <title>Genome of Archaeoglobus fulgidus.</title>
        <authorList>
            <person name="Fiebig A."/>
            <person name="Birkeland N.-K."/>
        </authorList>
    </citation>
    <scope>NUCLEOTIDE SEQUENCE [LARGE SCALE GENOMIC DNA]</scope>
    <source>
        <strain evidence="10 11">DSM 8774</strain>
    </source>
</reference>
<dbReference type="Gene3D" id="3.100.10.20">
    <property type="entry name" value="CRISPR-associated endonuclease Cas1, N-terminal domain"/>
    <property type="match status" value="1"/>
</dbReference>
<keyword evidence="1 9" id="KW-0540">Nuclease</keyword>
<proteinExistence type="inferred from homology"/>
<gene>
    <name evidence="9" type="primary">cas1</name>
    <name evidence="10" type="ORF">AFULGI_00027000</name>
</gene>
<accession>A0A075WHY5</accession>
<comment type="subunit">
    <text evidence="9">Homodimer, forms a heterotetramer with a Cas2 homodimer.</text>
</comment>
<dbReference type="GO" id="GO:0016787">
    <property type="term" value="F:hydrolase activity"/>
    <property type="evidence" value="ECO:0007669"/>
    <property type="project" value="UniProtKB-KW"/>
</dbReference>